<accession>A0A915JK59</accession>
<dbReference type="Proteomes" id="UP000887565">
    <property type="component" value="Unplaced"/>
</dbReference>
<dbReference type="WBParaSite" id="nRc.2.0.1.t26493-RA">
    <property type="protein sequence ID" value="nRc.2.0.1.t26493-RA"/>
    <property type="gene ID" value="nRc.2.0.1.g26493"/>
</dbReference>
<evidence type="ECO:0000313" key="1">
    <source>
        <dbReference type="Proteomes" id="UP000887565"/>
    </source>
</evidence>
<organism evidence="1 2">
    <name type="scientific">Romanomermis culicivorax</name>
    <name type="common">Nematode worm</name>
    <dbReference type="NCBI Taxonomy" id="13658"/>
    <lineage>
        <taxon>Eukaryota</taxon>
        <taxon>Metazoa</taxon>
        <taxon>Ecdysozoa</taxon>
        <taxon>Nematoda</taxon>
        <taxon>Enoplea</taxon>
        <taxon>Dorylaimia</taxon>
        <taxon>Mermithida</taxon>
        <taxon>Mermithoidea</taxon>
        <taxon>Mermithidae</taxon>
        <taxon>Romanomermis</taxon>
    </lineage>
</organism>
<protein>
    <submittedName>
        <fullName evidence="2">Uncharacterized protein</fullName>
    </submittedName>
</protein>
<evidence type="ECO:0000313" key="2">
    <source>
        <dbReference type="WBParaSite" id="nRc.2.0.1.t26493-RA"/>
    </source>
</evidence>
<name>A0A915JK59_ROMCU</name>
<keyword evidence="1" id="KW-1185">Reference proteome</keyword>
<dbReference type="AlphaFoldDB" id="A0A915JK59"/>
<proteinExistence type="predicted"/>
<reference evidence="2" key="1">
    <citation type="submission" date="2022-11" db="UniProtKB">
        <authorList>
            <consortium name="WormBaseParasite"/>
        </authorList>
    </citation>
    <scope>IDENTIFICATION</scope>
</reference>
<sequence>MGAGIEMENYNNNITLCFSLNTTSIEQKVEFESSRLYSPFSDGTDRRQLETFSLKIHFRSERTTAIL</sequence>